<dbReference type="Proteomes" id="UP001319180">
    <property type="component" value="Unassembled WGS sequence"/>
</dbReference>
<dbReference type="RefSeq" id="WP_254090888.1">
    <property type="nucleotide sequence ID" value="NZ_JAHESC010000018.1"/>
</dbReference>
<dbReference type="EMBL" id="JAHESC010000018">
    <property type="protein sequence ID" value="MBT1687660.1"/>
    <property type="molecule type" value="Genomic_DNA"/>
</dbReference>
<dbReference type="InterPro" id="IPR001547">
    <property type="entry name" value="Glyco_hydro_5"/>
</dbReference>
<evidence type="ECO:0000259" key="4">
    <source>
        <dbReference type="Pfam" id="PF00150"/>
    </source>
</evidence>
<dbReference type="InterPro" id="IPR017853">
    <property type="entry name" value="GH"/>
</dbReference>
<name>A0AAP2DBM0_9BACT</name>
<dbReference type="GO" id="GO:0000272">
    <property type="term" value="P:polysaccharide catabolic process"/>
    <property type="evidence" value="ECO:0007669"/>
    <property type="project" value="InterPro"/>
</dbReference>
<evidence type="ECO:0000256" key="3">
    <source>
        <dbReference type="SAM" id="SignalP"/>
    </source>
</evidence>
<keyword evidence="3" id="KW-0732">Signal</keyword>
<dbReference type="Gene3D" id="3.20.20.80">
    <property type="entry name" value="Glycosidases"/>
    <property type="match status" value="1"/>
</dbReference>
<comment type="caution">
    <text evidence="5">The sequence shown here is derived from an EMBL/GenBank/DDBJ whole genome shotgun (WGS) entry which is preliminary data.</text>
</comment>
<keyword evidence="6" id="KW-1185">Reference proteome</keyword>
<sequence length="856" mass="94619">MKIKIILLIVTCVISATGWAQKGTDVYVDKDGIMRWGKTREEVRAFGVNYTAPFAFAYRTAQQQGIDLKKAIDDDVYHFARLGFDLYRVHVWDCEISDSVGNLLNNEHLELFDYMLKKMKDRGMKFMITPIAYWQNGWPAPDQKTPGFSFKYGKGDCLTNEGAIRAQENYLYQFLNHVNPHTGLAYKNDPDIIAFEVSNEPHHGEPAPKVTAFIKRMVTAMKKTGSKKPVFYNISHSIHLADAYFDAGIQGGTFQWYPTGLGSNHELGGNLLPNVDNYIIPFAANPGFKKIAKLVYEFDAADVGRSYIYPAMARSFRTAGMQIATQFAYDPTYMADVNTEYGTHYMNLVYTPQKALSLKIAGEVFRHVPLYKSYGRYPANATFGDFSVSYEQDLAQMVTPTKFYYTNNTRTTPPAVDKLEEIAGWGNSPVVQYNGTGAYFLDRVAPGVWRLEVLPDAVWIDDPFSKASPSKKMAVVHARAWPVNIQLPDLKDGYTVQGMNAGNAFSAVAAGTSFTVTPGTYLLTRKGATTGDLNVRLHHNIGLREFAAPGTSVKQSYVLHKPMASATEGGALAVEATVVTATVPDAVELSVYGKHWKPEVIRMEAGSGYTYRATIAASFLQAGTLRYYITVRTAGKAVTYPGAIPRGATDWDFYGTPYTVPVLPAKSPVYLFTASDESKLSRNWTPGTSLMPLAEPGRVELVVPIKKLFEVDPENRQGKEVHDYSMRYHFTGQVTGRQSDMTNATRIVFRGRTGDATPLPVQIALILRDGSAYGATVSVDVRTGDYSLALADLKPVSVVTLPRPYPSFLPYYFIPSSVSKFSLEQAETLQISIGPGITGAGLESSHTLVVESVRLE</sequence>
<proteinExistence type="predicted"/>
<evidence type="ECO:0000256" key="1">
    <source>
        <dbReference type="ARBA" id="ARBA00022801"/>
    </source>
</evidence>
<dbReference type="Pfam" id="PF00150">
    <property type="entry name" value="Cellulase"/>
    <property type="match status" value="1"/>
</dbReference>
<dbReference type="SUPFAM" id="SSF51445">
    <property type="entry name" value="(Trans)glycosidases"/>
    <property type="match status" value="1"/>
</dbReference>
<organism evidence="5 6">
    <name type="scientific">Dawidia soli</name>
    <dbReference type="NCBI Taxonomy" id="2782352"/>
    <lineage>
        <taxon>Bacteria</taxon>
        <taxon>Pseudomonadati</taxon>
        <taxon>Bacteroidota</taxon>
        <taxon>Cytophagia</taxon>
        <taxon>Cytophagales</taxon>
        <taxon>Chryseotaleaceae</taxon>
        <taxon>Dawidia</taxon>
    </lineage>
</organism>
<gene>
    <name evidence="5" type="ORF">KK078_13900</name>
</gene>
<evidence type="ECO:0000313" key="6">
    <source>
        <dbReference type="Proteomes" id="UP001319180"/>
    </source>
</evidence>
<keyword evidence="2" id="KW-0326">Glycosidase</keyword>
<dbReference type="GO" id="GO:0004553">
    <property type="term" value="F:hydrolase activity, hydrolyzing O-glycosyl compounds"/>
    <property type="evidence" value="ECO:0007669"/>
    <property type="project" value="InterPro"/>
</dbReference>
<evidence type="ECO:0000256" key="2">
    <source>
        <dbReference type="ARBA" id="ARBA00023295"/>
    </source>
</evidence>
<accession>A0AAP2DBM0</accession>
<protein>
    <submittedName>
        <fullName evidence="5">Cellulase family glycosylhydrolase</fullName>
    </submittedName>
</protein>
<dbReference type="AlphaFoldDB" id="A0AAP2DBM0"/>
<keyword evidence="1" id="KW-0378">Hydrolase</keyword>
<reference evidence="5 6" key="1">
    <citation type="submission" date="2021-05" db="EMBL/GenBank/DDBJ databases">
        <title>A Polyphasic approach of four new species of the genus Ohtaekwangia: Ohtaekwangia histidinii sp. nov., Ohtaekwangia cretensis sp. nov., Ohtaekwangia indiensis sp. nov., Ohtaekwangia reichenbachii sp. nov. from diverse environment.</title>
        <authorList>
            <person name="Octaviana S."/>
        </authorList>
    </citation>
    <scope>NUCLEOTIDE SEQUENCE [LARGE SCALE GENOMIC DNA]</scope>
    <source>
        <strain evidence="5 6">PWU37</strain>
    </source>
</reference>
<evidence type="ECO:0000313" key="5">
    <source>
        <dbReference type="EMBL" id="MBT1687660.1"/>
    </source>
</evidence>
<feature type="signal peptide" evidence="3">
    <location>
        <begin position="1"/>
        <end position="22"/>
    </location>
</feature>
<feature type="domain" description="Glycoside hydrolase family 5" evidence="4">
    <location>
        <begin position="76"/>
        <end position="231"/>
    </location>
</feature>
<feature type="chain" id="PRO_5042967507" evidence="3">
    <location>
        <begin position="23"/>
        <end position="856"/>
    </location>
</feature>